<dbReference type="Proteomes" id="UP000823617">
    <property type="component" value="Unassembled WGS sequence"/>
</dbReference>
<feature type="signal peptide" evidence="1">
    <location>
        <begin position="1"/>
        <end position="21"/>
    </location>
</feature>
<feature type="chain" id="PRO_5038780117" evidence="1">
    <location>
        <begin position="22"/>
        <end position="237"/>
    </location>
</feature>
<reference evidence="3" key="1">
    <citation type="submission" date="2020-10" db="EMBL/GenBank/DDBJ databases">
        <authorList>
            <person name="Gilroy R."/>
        </authorList>
    </citation>
    <scope>NUCLEOTIDE SEQUENCE</scope>
    <source>
        <strain evidence="3">B1-3475</strain>
    </source>
</reference>
<gene>
    <name evidence="3" type="ORF">IAC08_04000</name>
</gene>
<evidence type="ECO:0000256" key="1">
    <source>
        <dbReference type="SAM" id="SignalP"/>
    </source>
</evidence>
<reference evidence="3" key="2">
    <citation type="journal article" date="2021" name="PeerJ">
        <title>Extensive microbial diversity within the chicken gut microbiome revealed by metagenomics and culture.</title>
        <authorList>
            <person name="Gilroy R."/>
            <person name="Ravi A."/>
            <person name="Getino M."/>
            <person name="Pursley I."/>
            <person name="Horton D.L."/>
            <person name="Alikhan N.F."/>
            <person name="Baker D."/>
            <person name="Gharbi K."/>
            <person name="Hall N."/>
            <person name="Watson M."/>
            <person name="Adriaenssens E.M."/>
            <person name="Foster-Nyarko E."/>
            <person name="Jarju S."/>
            <person name="Secka A."/>
            <person name="Antonio M."/>
            <person name="Oren A."/>
            <person name="Chaudhuri R.R."/>
            <person name="La Ragione R."/>
            <person name="Hildebrand F."/>
            <person name="Pallen M.J."/>
        </authorList>
    </citation>
    <scope>NUCLEOTIDE SEQUENCE</scope>
    <source>
        <strain evidence="3">B1-3475</strain>
    </source>
</reference>
<comment type="caution">
    <text evidence="3">The sequence shown here is derived from an EMBL/GenBank/DDBJ whole genome shotgun (WGS) entry which is preliminary data.</text>
</comment>
<dbReference type="EMBL" id="JADIMK010000040">
    <property type="protein sequence ID" value="MBO8455551.1"/>
    <property type="molecule type" value="Genomic_DNA"/>
</dbReference>
<protein>
    <submittedName>
        <fullName evidence="3">PorT family protein</fullName>
    </submittedName>
</protein>
<accession>A0A9D9MZN9</accession>
<evidence type="ECO:0000313" key="3">
    <source>
        <dbReference type="EMBL" id="MBO8455551.1"/>
    </source>
</evidence>
<keyword evidence="1" id="KW-0732">Signal</keyword>
<proteinExistence type="predicted"/>
<dbReference type="AlphaFoldDB" id="A0A9D9MZN9"/>
<sequence length="237" mass="26125">MKKIVCAFMAVSILAVATAFSAEAKSGIEAGYVNSSYSFKSGISGDNNYSLNGFYVGLSQDVPLFAGLHIVPGIYYTFLTDNSREDVMNFKLKGSLSDHYLNVPIMFRYQFGLPGVKLFIFAGPTLSLGLVSKQKYTISGTVLGANIMGDISYNYYTGKVNSKDLDIPQDTENPYKDIIPDIRYNRFDVLVGGGIGIEAFKFLEVKVGYDWGLLNRYKGDGAELHRNQVYAGIGIRF</sequence>
<evidence type="ECO:0000259" key="2">
    <source>
        <dbReference type="Pfam" id="PF13568"/>
    </source>
</evidence>
<dbReference type="InterPro" id="IPR025665">
    <property type="entry name" value="Beta-barrel_OMP_2"/>
</dbReference>
<dbReference type="Pfam" id="PF13568">
    <property type="entry name" value="OMP_b-brl_2"/>
    <property type="match status" value="1"/>
</dbReference>
<feature type="domain" description="Outer membrane protein beta-barrel" evidence="2">
    <location>
        <begin position="27"/>
        <end position="214"/>
    </location>
</feature>
<organism evidence="3 4">
    <name type="scientific">Candidatus Cryptobacteroides intestinigallinarum</name>
    <dbReference type="NCBI Taxonomy" id="2840767"/>
    <lineage>
        <taxon>Bacteria</taxon>
        <taxon>Pseudomonadati</taxon>
        <taxon>Bacteroidota</taxon>
        <taxon>Bacteroidia</taxon>
        <taxon>Bacteroidales</taxon>
        <taxon>Candidatus Cryptobacteroides</taxon>
    </lineage>
</organism>
<evidence type="ECO:0000313" key="4">
    <source>
        <dbReference type="Proteomes" id="UP000823617"/>
    </source>
</evidence>
<name>A0A9D9MZN9_9BACT</name>